<keyword evidence="2" id="KW-1185">Reference proteome</keyword>
<dbReference type="AlphaFoldDB" id="A0AAE0ZPL7"/>
<sequence>MPLTKIETRGGLKYLTSPKSLYRAKRRYQEEFWVHIMQWINIMLKDYNILYWSAGRSYIIQTNSPDGPHVESRTDLIDMRHDKCRVAQNPP</sequence>
<evidence type="ECO:0000313" key="2">
    <source>
        <dbReference type="Proteomes" id="UP001283361"/>
    </source>
</evidence>
<dbReference type="Proteomes" id="UP001283361">
    <property type="component" value="Unassembled WGS sequence"/>
</dbReference>
<reference evidence="1" key="1">
    <citation type="journal article" date="2023" name="G3 (Bethesda)">
        <title>A reference genome for the long-term kleptoplast-retaining sea slug Elysia crispata morphotype clarki.</title>
        <authorList>
            <person name="Eastman K.E."/>
            <person name="Pendleton A.L."/>
            <person name="Shaikh M.A."/>
            <person name="Suttiyut T."/>
            <person name="Ogas R."/>
            <person name="Tomko P."/>
            <person name="Gavelis G."/>
            <person name="Widhalm J.R."/>
            <person name="Wisecaver J.H."/>
        </authorList>
    </citation>
    <scope>NUCLEOTIDE SEQUENCE</scope>
    <source>
        <strain evidence="1">ECLA1</strain>
    </source>
</reference>
<name>A0AAE0ZPL7_9GAST</name>
<comment type="caution">
    <text evidence="1">The sequence shown here is derived from an EMBL/GenBank/DDBJ whole genome shotgun (WGS) entry which is preliminary data.</text>
</comment>
<proteinExistence type="predicted"/>
<accession>A0AAE0ZPL7</accession>
<organism evidence="1 2">
    <name type="scientific">Elysia crispata</name>
    <name type="common">lettuce slug</name>
    <dbReference type="NCBI Taxonomy" id="231223"/>
    <lineage>
        <taxon>Eukaryota</taxon>
        <taxon>Metazoa</taxon>
        <taxon>Spiralia</taxon>
        <taxon>Lophotrochozoa</taxon>
        <taxon>Mollusca</taxon>
        <taxon>Gastropoda</taxon>
        <taxon>Heterobranchia</taxon>
        <taxon>Euthyneura</taxon>
        <taxon>Panpulmonata</taxon>
        <taxon>Sacoglossa</taxon>
        <taxon>Placobranchoidea</taxon>
        <taxon>Plakobranchidae</taxon>
        <taxon>Elysia</taxon>
    </lineage>
</organism>
<gene>
    <name evidence="1" type="ORF">RRG08_016228</name>
</gene>
<evidence type="ECO:0000313" key="1">
    <source>
        <dbReference type="EMBL" id="KAK3773125.1"/>
    </source>
</evidence>
<dbReference type="EMBL" id="JAWDGP010003560">
    <property type="protein sequence ID" value="KAK3773125.1"/>
    <property type="molecule type" value="Genomic_DNA"/>
</dbReference>
<protein>
    <submittedName>
        <fullName evidence="1">Uncharacterized protein</fullName>
    </submittedName>
</protein>